<proteinExistence type="inferred from homology"/>
<dbReference type="Gene3D" id="3.30.1330.40">
    <property type="entry name" value="RutC-like"/>
    <property type="match status" value="1"/>
</dbReference>
<evidence type="ECO:0000256" key="1">
    <source>
        <dbReference type="ARBA" id="ARBA00010552"/>
    </source>
</evidence>
<dbReference type="PANTHER" id="PTHR11803">
    <property type="entry name" value="2-IMINOBUTANOATE/2-IMINOPROPANOATE DEAMINASE RIDA"/>
    <property type="match status" value="1"/>
</dbReference>
<reference evidence="2 3" key="1">
    <citation type="submission" date="2016-11" db="EMBL/GenBank/DDBJ databases">
        <authorList>
            <person name="Jaros S."/>
            <person name="Januszkiewicz K."/>
            <person name="Wedrychowicz H."/>
        </authorList>
    </citation>
    <scope>NUCLEOTIDE SEQUENCE [LARGE SCALE GENOMIC DNA]</scope>
    <source>
        <strain evidence="2 3">DSM 19557</strain>
    </source>
</reference>
<dbReference type="FunFam" id="3.30.1330.40:FF:000001">
    <property type="entry name" value="L-PSP family endoribonuclease"/>
    <property type="match status" value="1"/>
</dbReference>
<protein>
    <submittedName>
        <fullName evidence="2">2-iminobutanoate/2-iminopropanoate deaminase</fullName>
    </submittedName>
</protein>
<evidence type="ECO:0000313" key="2">
    <source>
        <dbReference type="EMBL" id="SHK51080.1"/>
    </source>
</evidence>
<dbReference type="NCBIfam" id="TIGR00004">
    <property type="entry name" value="Rid family detoxifying hydrolase"/>
    <property type="match status" value="1"/>
</dbReference>
<dbReference type="SUPFAM" id="SSF55298">
    <property type="entry name" value="YjgF-like"/>
    <property type="match status" value="1"/>
</dbReference>
<accession>A0A1M6T2C5</accession>
<dbReference type="InterPro" id="IPR035959">
    <property type="entry name" value="RutC-like_sf"/>
</dbReference>
<dbReference type="OrthoDB" id="9803101at2"/>
<dbReference type="CDD" id="cd00448">
    <property type="entry name" value="YjgF_YER057c_UK114_family"/>
    <property type="match status" value="1"/>
</dbReference>
<organism evidence="2 3">
    <name type="scientific">Thermocrinis minervae</name>
    <dbReference type="NCBI Taxonomy" id="381751"/>
    <lineage>
        <taxon>Bacteria</taxon>
        <taxon>Pseudomonadati</taxon>
        <taxon>Aquificota</taxon>
        <taxon>Aquificia</taxon>
        <taxon>Aquificales</taxon>
        <taxon>Aquificaceae</taxon>
        <taxon>Thermocrinis</taxon>
    </lineage>
</organism>
<gene>
    <name evidence="2" type="ORF">SAMN05444391_1269</name>
</gene>
<dbReference type="InterPro" id="IPR006175">
    <property type="entry name" value="YjgF/YER057c/UK114"/>
</dbReference>
<comment type="similarity">
    <text evidence="1">Belongs to the RutC family.</text>
</comment>
<dbReference type="Pfam" id="PF01042">
    <property type="entry name" value="Ribonuc_L-PSP"/>
    <property type="match status" value="1"/>
</dbReference>
<name>A0A1M6T2C5_9AQUI</name>
<dbReference type="AlphaFoldDB" id="A0A1M6T2C5"/>
<evidence type="ECO:0000313" key="3">
    <source>
        <dbReference type="Proteomes" id="UP000189810"/>
    </source>
</evidence>
<dbReference type="PANTHER" id="PTHR11803:SF39">
    <property type="entry name" value="2-IMINOBUTANOATE_2-IMINOPROPANOATE DEAMINASE"/>
    <property type="match status" value="1"/>
</dbReference>
<dbReference type="RefSeq" id="WP_079654369.1">
    <property type="nucleotide sequence ID" value="NZ_LT670846.1"/>
</dbReference>
<dbReference type="GO" id="GO:0005829">
    <property type="term" value="C:cytosol"/>
    <property type="evidence" value="ECO:0007669"/>
    <property type="project" value="TreeGrafter"/>
</dbReference>
<sequence length="126" mass="14242">MKRQVYTPNAPKPVGPYSQAVVYRDLIFLSGQIGIDPTTGNLKEGLKEQFLQCLKNVESILSEVGSSKEKILRVVIYLTDLDQFKLVNEVYEEFFRDVEVKPARTTVGVDRLPLNAFVEVEVTAHL</sequence>
<keyword evidence="3" id="KW-1185">Reference proteome</keyword>
<dbReference type="Proteomes" id="UP000189810">
    <property type="component" value="Chromosome I"/>
</dbReference>
<dbReference type="GO" id="GO:0019239">
    <property type="term" value="F:deaminase activity"/>
    <property type="evidence" value="ECO:0007669"/>
    <property type="project" value="TreeGrafter"/>
</dbReference>
<dbReference type="EMBL" id="LT670846">
    <property type="protein sequence ID" value="SHK51080.1"/>
    <property type="molecule type" value="Genomic_DNA"/>
</dbReference>
<dbReference type="STRING" id="381751.SAMN05444391_1269"/>
<dbReference type="InterPro" id="IPR006056">
    <property type="entry name" value="RidA"/>
</dbReference>